<proteinExistence type="predicted"/>
<sequence length="465" mass="52962">MKKGLINVMMANIICLIINLLTNFLVPKYVSIESYGMIKTYALYLTYAGFFSMGYNDGMYLKYGGKKLEDINKEGLANNFVNYIVLMLIMFVIVLLGGIIFDDFIIACFAFGMLSYNILGYLKSLYQATGEFKAYGNALNIEKFAVFAITILLIFLFHSDNYKLYIVTQVGIGIIVAIYLFIKLENKLHFVRMGHIRKSEYKENISSGIILMLGNFSSGIFTGLDRWFVKLLLSAINFAMYSFAVSVESIINVFISPITISMYNYFCKNPPINSVKRIKRLSLMWGFIVIAAAFPAKWILENYLQKYIFANSIIFTLFASEIFYLVVKGIYVNIYKSEKKQNLYLKQMIAMIVIGSVLNGIFVAIFKNMESIAVATLITAIIWMYLCEIPSKELRFSIKENFAIGIIIISFLFCGYEMEAIIGCIVYCIVLFLVCLIAFNDEVKYAFEFGKGGIQLIKDKISDNK</sequence>
<organism evidence="6 7">
    <name type="scientific">Anaerostipes hadrus</name>
    <dbReference type="NCBI Taxonomy" id="649756"/>
    <lineage>
        <taxon>Bacteria</taxon>
        <taxon>Bacillati</taxon>
        <taxon>Bacillota</taxon>
        <taxon>Clostridia</taxon>
        <taxon>Lachnospirales</taxon>
        <taxon>Lachnospiraceae</taxon>
        <taxon>Anaerostipes</taxon>
    </lineage>
</organism>
<dbReference type="AlphaFoldDB" id="A0A1Q2C534"/>
<dbReference type="PANTHER" id="PTHR30250:SF11">
    <property type="entry name" value="O-ANTIGEN TRANSPORTER-RELATED"/>
    <property type="match status" value="1"/>
</dbReference>
<dbReference type="GO" id="GO:0005886">
    <property type="term" value="C:plasma membrane"/>
    <property type="evidence" value="ECO:0007669"/>
    <property type="project" value="UniProtKB-SubCell"/>
</dbReference>
<dbReference type="PANTHER" id="PTHR30250">
    <property type="entry name" value="PST FAMILY PREDICTED COLANIC ACID TRANSPORTER"/>
    <property type="match status" value="1"/>
</dbReference>
<dbReference type="Pfam" id="PF01943">
    <property type="entry name" value="Polysacc_synt"/>
    <property type="match status" value="1"/>
</dbReference>
<dbReference type="InterPro" id="IPR002797">
    <property type="entry name" value="Polysacc_synth"/>
</dbReference>
<protein>
    <submittedName>
        <fullName evidence="6">Uncharacterized protein</fullName>
    </submittedName>
</protein>
<evidence type="ECO:0000256" key="1">
    <source>
        <dbReference type="ARBA" id="ARBA00004651"/>
    </source>
</evidence>
<keyword evidence="3" id="KW-0812">Transmembrane</keyword>
<keyword evidence="4" id="KW-1133">Transmembrane helix</keyword>
<gene>
    <name evidence="6" type="ORF">DO83_03595</name>
</gene>
<keyword evidence="2" id="KW-1003">Cell membrane</keyword>
<keyword evidence="5" id="KW-0472">Membrane</keyword>
<dbReference type="EMBL" id="CP012098">
    <property type="protein sequence ID" value="AQP38770.1"/>
    <property type="molecule type" value="Genomic_DNA"/>
</dbReference>
<evidence type="ECO:0000256" key="2">
    <source>
        <dbReference type="ARBA" id="ARBA00022475"/>
    </source>
</evidence>
<dbReference type="InterPro" id="IPR050833">
    <property type="entry name" value="Poly_Biosynth_Transport"/>
</dbReference>
<evidence type="ECO:0000256" key="4">
    <source>
        <dbReference type="ARBA" id="ARBA00022989"/>
    </source>
</evidence>
<dbReference type="RefSeq" id="WP_077325696.1">
    <property type="nucleotide sequence ID" value="NZ_CP012098.1"/>
</dbReference>
<evidence type="ECO:0000256" key="5">
    <source>
        <dbReference type="ARBA" id="ARBA00023136"/>
    </source>
</evidence>
<reference evidence="6 7" key="1">
    <citation type="journal article" date="2016" name="Sci. Rep.">
        <title>Accelerated dysbiosis of gut microbiota during aggravation of DSS-induced colitis by a butyrate-producing bacterium.</title>
        <authorList>
            <person name="Zhang Q."/>
            <person name="Wu Y."/>
            <person name="Wang J."/>
            <person name="Wu G."/>
            <person name="Long W."/>
            <person name="Xue Z."/>
            <person name="Wang L."/>
            <person name="Zhang X."/>
            <person name="Pang X."/>
            <person name="Zhao Y."/>
            <person name="Zhao L."/>
            <person name="Zhang C."/>
        </authorList>
    </citation>
    <scope>NUCLEOTIDE SEQUENCE [LARGE SCALE GENOMIC DNA]</scope>
    <source>
        <strain evidence="6 7">BPB5</strain>
    </source>
</reference>
<accession>A0A1Q2C534</accession>
<name>A0A1Q2C534_ANAHA</name>
<comment type="subcellular location">
    <subcellularLocation>
        <location evidence="1">Cell membrane</location>
        <topology evidence="1">Multi-pass membrane protein</topology>
    </subcellularLocation>
</comment>
<evidence type="ECO:0000313" key="6">
    <source>
        <dbReference type="EMBL" id="AQP38770.1"/>
    </source>
</evidence>
<dbReference type="Proteomes" id="UP000188159">
    <property type="component" value="Chromosome"/>
</dbReference>
<evidence type="ECO:0000313" key="7">
    <source>
        <dbReference type="Proteomes" id="UP000188159"/>
    </source>
</evidence>
<evidence type="ECO:0000256" key="3">
    <source>
        <dbReference type="ARBA" id="ARBA00022692"/>
    </source>
</evidence>